<accession>B4I5P4</accession>
<name>B4I5P4_DROSE</name>
<keyword evidence="3" id="KW-1185">Reference proteome</keyword>
<feature type="region of interest" description="Disordered" evidence="1">
    <location>
        <begin position="1"/>
        <end position="22"/>
    </location>
</feature>
<sequence>MPQWQRKQHRTGQDSQNEGKRDTVRCGAVGGLVCWFGGGWGRQFVKWRRGKGHEAEQEQVAEGHDTTCSCRCVG</sequence>
<dbReference type="AlphaFoldDB" id="B4I5P4"/>
<proteinExistence type="predicted"/>
<evidence type="ECO:0000313" key="2">
    <source>
        <dbReference type="EMBL" id="EDW55700.1"/>
    </source>
</evidence>
<gene>
    <name evidence="2" type="primary">Dsec\GM17041</name>
    <name evidence="2" type="ORF">Dsec_GM17041</name>
</gene>
<organism evidence="3">
    <name type="scientific">Drosophila sechellia</name>
    <name type="common">Fruit fly</name>
    <dbReference type="NCBI Taxonomy" id="7238"/>
    <lineage>
        <taxon>Eukaryota</taxon>
        <taxon>Metazoa</taxon>
        <taxon>Ecdysozoa</taxon>
        <taxon>Arthropoda</taxon>
        <taxon>Hexapoda</taxon>
        <taxon>Insecta</taxon>
        <taxon>Pterygota</taxon>
        <taxon>Neoptera</taxon>
        <taxon>Endopterygota</taxon>
        <taxon>Diptera</taxon>
        <taxon>Brachycera</taxon>
        <taxon>Muscomorpha</taxon>
        <taxon>Ephydroidea</taxon>
        <taxon>Drosophilidae</taxon>
        <taxon>Drosophila</taxon>
        <taxon>Sophophora</taxon>
    </lineage>
</organism>
<dbReference type="Proteomes" id="UP000001292">
    <property type="component" value="Unassembled WGS sequence"/>
</dbReference>
<dbReference type="EMBL" id="CH480822">
    <property type="protein sequence ID" value="EDW55700.1"/>
    <property type="molecule type" value="Genomic_DNA"/>
</dbReference>
<evidence type="ECO:0000256" key="1">
    <source>
        <dbReference type="SAM" id="MobiDB-lite"/>
    </source>
</evidence>
<protein>
    <submittedName>
        <fullName evidence="2">GM17041</fullName>
    </submittedName>
</protein>
<reference evidence="2 3" key="1">
    <citation type="journal article" date="2007" name="Nature">
        <title>Evolution of genes and genomes on the Drosophila phylogeny.</title>
        <authorList>
            <consortium name="Drosophila 12 Genomes Consortium"/>
            <person name="Clark A.G."/>
            <person name="Eisen M.B."/>
            <person name="Smith D.R."/>
            <person name="Bergman C.M."/>
            <person name="Oliver B."/>
            <person name="Markow T.A."/>
            <person name="Kaufman T.C."/>
            <person name="Kellis M."/>
            <person name="Gelbart W."/>
            <person name="Iyer V.N."/>
            <person name="Pollard D.A."/>
            <person name="Sackton T.B."/>
            <person name="Larracuente A.M."/>
            <person name="Singh N.D."/>
            <person name="Abad J.P."/>
            <person name="Abt D.N."/>
            <person name="Adryan B."/>
            <person name="Aguade M."/>
            <person name="Akashi H."/>
            <person name="Anderson W.W."/>
            <person name="Aquadro C.F."/>
            <person name="Ardell D.H."/>
            <person name="Arguello R."/>
            <person name="Artieri C.G."/>
            <person name="Barbash D.A."/>
            <person name="Barker D."/>
            <person name="Barsanti P."/>
            <person name="Batterham P."/>
            <person name="Batzoglou S."/>
            <person name="Begun D."/>
            <person name="Bhutkar A."/>
            <person name="Blanco E."/>
            <person name="Bosak S.A."/>
            <person name="Bradley R.K."/>
            <person name="Brand A.D."/>
            <person name="Brent M.R."/>
            <person name="Brooks A.N."/>
            <person name="Brown R.H."/>
            <person name="Butlin R.K."/>
            <person name="Caggese C."/>
            <person name="Calvi B.R."/>
            <person name="Bernardo de Carvalho A."/>
            <person name="Caspi A."/>
            <person name="Castrezana S."/>
            <person name="Celniker S.E."/>
            <person name="Chang J.L."/>
            <person name="Chapple C."/>
            <person name="Chatterji S."/>
            <person name="Chinwalla A."/>
            <person name="Civetta A."/>
            <person name="Clifton S.W."/>
            <person name="Comeron J.M."/>
            <person name="Costello J.C."/>
            <person name="Coyne J.A."/>
            <person name="Daub J."/>
            <person name="David R.G."/>
            <person name="Delcher A.L."/>
            <person name="Delehaunty K."/>
            <person name="Do C.B."/>
            <person name="Ebling H."/>
            <person name="Edwards K."/>
            <person name="Eickbush T."/>
            <person name="Evans J.D."/>
            <person name="Filipski A."/>
            <person name="Findeiss S."/>
            <person name="Freyhult E."/>
            <person name="Fulton L."/>
            <person name="Fulton R."/>
            <person name="Garcia A.C."/>
            <person name="Gardiner A."/>
            <person name="Garfield D.A."/>
            <person name="Garvin B.E."/>
            <person name="Gibson G."/>
            <person name="Gilbert D."/>
            <person name="Gnerre S."/>
            <person name="Godfrey J."/>
            <person name="Good R."/>
            <person name="Gotea V."/>
            <person name="Gravely B."/>
            <person name="Greenberg A.J."/>
            <person name="Griffiths-Jones S."/>
            <person name="Gross S."/>
            <person name="Guigo R."/>
            <person name="Gustafson E.A."/>
            <person name="Haerty W."/>
            <person name="Hahn M.W."/>
            <person name="Halligan D.L."/>
            <person name="Halpern A.L."/>
            <person name="Halter G.M."/>
            <person name="Han M.V."/>
            <person name="Heger A."/>
            <person name="Hillier L."/>
            <person name="Hinrichs A.S."/>
            <person name="Holmes I."/>
            <person name="Hoskins R.A."/>
            <person name="Hubisz M.J."/>
            <person name="Hultmark D."/>
            <person name="Huntley M.A."/>
            <person name="Jaffe D.B."/>
            <person name="Jagadeeshan S."/>
            <person name="Jeck W.R."/>
            <person name="Johnson J."/>
            <person name="Jones C.D."/>
            <person name="Jordan W.C."/>
            <person name="Karpen G.H."/>
            <person name="Kataoka E."/>
            <person name="Keightley P.D."/>
            <person name="Kheradpour P."/>
            <person name="Kirkness E.F."/>
            <person name="Koerich L.B."/>
            <person name="Kristiansen K."/>
            <person name="Kudrna D."/>
            <person name="Kulathinal R.J."/>
            <person name="Kumar S."/>
            <person name="Kwok R."/>
            <person name="Lander E."/>
            <person name="Langley C.H."/>
            <person name="Lapoint R."/>
            <person name="Lazzaro B.P."/>
            <person name="Lee S.J."/>
            <person name="Levesque L."/>
            <person name="Li R."/>
            <person name="Lin C.F."/>
            <person name="Lin M.F."/>
            <person name="Lindblad-Toh K."/>
            <person name="Llopart A."/>
            <person name="Long M."/>
            <person name="Low L."/>
            <person name="Lozovsky E."/>
            <person name="Lu J."/>
            <person name="Luo M."/>
            <person name="Machado C.A."/>
            <person name="Makalowski W."/>
            <person name="Marzo M."/>
            <person name="Matsuda M."/>
            <person name="Matzkin L."/>
            <person name="McAllister B."/>
            <person name="McBride C.S."/>
            <person name="McKernan B."/>
            <person name="McKernan K."/>
            <person name="Mendez-Lago M."/>
            <person name="Minx P."/>
            <person name="Mollenhauer M.U."/>
            <person name="Montooth K."/>
            <person name="Mount S.M."/>
            <person name="Mu X."/>
            <person name="Myers E."/>
            <person name="Negre B."/>
            <person name="Newfeld S."/>
            <person name="Nielsen R."/>
            <person name="Noor M.A."/>
            <person name="O'Grady P."/>
            <person name="Pachter L."/>
            <person name="Papaceit M."/>
            <person name="Parisi M.J."/>
            <person name="Parisi M."/>
            <person name="Parts L."/>
            <person name="Pedersen J.S."/>
            <person name="Pesole G."/>
            <person name="Phillippy A.M."/>
            <person name="Ponting C.P."/>
            <person name="Pop M."/>
            <person name="Porcelli D."/>
            <person name="Powell J.R."/>
            <person name="Prohaska S."/>
            <person name="Pruitt K."/>
            <person name="Puig M."/>
            <person name="Quesneville H."/>
            <person name="Ram K.R."/>
            <person name="Rand D."/>
            <person name="Rasmussen M.D."/>
            <person name="Reed L.K."/>
            <person name="Reenan R."/>
            <person name="Reily A."/>
            <person name="Remington K.A."/>
            <person name="Rieger T.T."/>
            <person name="Ritchie M.G."/>
            <person name="Robin C."/>
            <person name="Rogers Y.H."/>
            <person name="Rohde C."/>
            <person name="Rozas J."/>
            <person name="Rubenfield M.J."/>
            <person name="Ruiz A."/>
            <person name="Russo S."/>
            <person name="Salzberg S.L."/>
            <person name="Sanchez-Gracia A."/>
            <person name="Saranga D.J."/>
            <person name="Sato H."/>
            <person name="Schaeffer S.W."/>
            <person name="Schatz M.C."/>
            <person name="Schlenke T."/>
            <person name="Schwartz R."/>
            <person name="Segarra C."/>
            <person name="Singh R.S."/>
            <person name="Sirot L."/>
            <person name="Sirota M."/>
            <person name="Sisneros N.B."/>
            <person name="Smith C.D."/>
            <person name="Smith T.F."/>
            <person name="Spieth J."/>
            <person name="Stage D.E."/>
            <person name="Stark A."/>
            <person name="Stephan W."/>
            <person name="Strausberg R.L."/>
            <person name="Strempel S."/>
            <person name="Sturgill D."/>
            <person name="Sutton G."/>
            <person name="Sutton G.G."/>
            <person name="Tao W."/>
            <person name="Teichmann S."/>
            <person name="Tobari Y.N."/>
            <person name="Tomimura Y."/>
            <person name="Tsolas J.M."/>
            <person name="Valente V.L."/>
            <person name="Venter E."/>
            <person name="Venter J.C."/>
            <person name="Vicario S."/>
            <person name="Vieira F.G."/>
            <person name="Vilella A.J."/>
            <person name="Villasante A."/>
            <person name="Walenz B."/>
            <person name="Wang J."/>
            <person name="Wasserman M."/>
            <person name="Watts T."/>
            <person name="Wilson D."/>
            <person name="Wilson R.K."/>
            <person name="Wing R.A."/>
            <person name="Wolfner M.F."/>
            <person name="Wong A."/>
            <person name="Wong G.K."/>
            <person name="Wu C.I."/>
            <person name="Wu G."/>
            <person name="Yamamoto D."/>
            <person name="Yang H.P."/>
            <person name="Yang S.P."/>
            <person name="Yorke J.A."/>
            <person name="Yoshida K."/>
            <person name="Zdobnov E."/>
            <person name="Zhang P."/>
            <person name="Zhang Y."/>
            <person name="Zimin A.V."/>
            <person name="Baldwin J."/>
            <person name="Abdouelleil A."/>
            <person name="Abdulkadir J."/>
            <person name="Abebe A."/>
            <person name="Abera B."/>
            <person name="Abreu J."/>
            <person name="Acer S.C."/>
            <person name="Aftuck L."/>
            <person name="Alexander A."/>
            <person name="An P."/>
            <person name="Anderson E."/>
            <person name="Anderson S."/>
            <person name="Arachi H."/>
            <person name="Azer M."/>
            <person name="Bachantsang P."/>
            <person name="Barry A."/>
            <person name="Bayul T."/>
            <person name="Berlin A."/>
            <person name="Bessette D."/>
            <person name="Bloom T."/>
            <person name="Blye J."/>
            <person name="Boguslavskiy L."/>
            <person name="Bonnet C."/>
            <person name="Boukhgalter B."/>
            <person name="Bourzgui I."/>
            <person name="Brown A."/>
            <person name="Cahill P."/>
            <person name="Channer S."/>
            <person name="Cheshatsang Y."/>
            <person name="Chuda L."/>
            <person name="Citroen M."/>
            <person name="Collymore A."/>
            <person name="Cooke P."/>
            <person name="Costello M."/>
            <person name="D'Aco K."/>
            <person name="Daza R."/>
            <person name="De Haan G."/>
            <person name="DeGray S."/>
            <person name="DeMaso C."/>
            <person name="Dhargay N."/>
            <person name="Dooley K."/>
            <person name="Dooley E."/>
            <person name="Doricent M."/>
            <person name="Dorje P."/>
            <person name="Dorjee K."/>
            <person name="Dupes A."/>
            <person name="Elong R."/>
            <person name="Falk J."/>
            <person name="Farina A."/>
            <person name="Faro S."/>
            <person name="Ferguson D."/>
            <person name="Fisher S."/>
            <person name="Foley C.D."/>
            <person name="Franke A."/>
            <person name="Friedrich D."/>
            <person name="Gadbois L."/>
            <person name="Gearin G."/>
            <person name="Gearin C.R."/>
            <person name="Giannoukos G."/>
            <person name="Goode T."/>
            <person name="Graham J."/>
            <person name="Grandbois E."/>
            <person name="Grewal S."/>
            <person name="Gyaltsen K."/>
            <person name="Hafez N."/>
            <person name="Hagos B."/>
            <person name="Hall J."/>
            <person name="Henson C."/>
            <person name="Hollinger A."/>
            <person name="Honan T."/>
            <person name="Huard M.D."/>
            <person name="Hughes L."/>
            <person name="Hurhula B."/>
            <person name="Husby M.E."/>
            <person name="Kamat A."/>
            <person name="Kanga B."/>
            <person name="Kashin S."/>
            <person name="Khazanovich D."/>
            <person name="Kisner P."/>
            <person name="Lance K."/>
            <person name="Lara M."/>
            <person name="Lee W."/>
            <person name="Lennon N."/>
            <person name="Letendre F."/>
            <person name="LeVine R."/>
            <person name="Lipovsky A."/>
            <person name="Liu X."/>
            <person name="Liu J."/>
            <person name="Liu S."/>
            <person name="Lokyitsang T."/>
            <person name="Lokyitsang Y."/>
            <person name="Lubonja R."/>
            <person name="Lui A."/>
            <person name="MacDonald P."/>
            <person name="Magnisalis V."/>
            <person name="Maru K."/>
            <person name="Matthews C."/>
            <person name="McCusker W."/>
            <person name="McDonough S."/>
            <person name="Mehta T."/>
            <person name="Meldrim J."/>
            <person name="Meneus L."/>
            <person name="Mihai O."/>
            <person name="Mihalev A."/>
            <person name="Mihova T."/>
            <person name="Mittelman R."/>
            <person name="Mlenga V."/>
            <person name="Montmayeur A."/>
            <person name="Mulrain L."/>
            <person name="Navidi A."/>
            <person name="Naylor J."/>
            <person name="Negash T."/>
            <person name="Nguyen T."/>
            <person name="Nguyen N."/>
            <person name="Nicol R."/>
            <person name="Norbu C."/>
            <person name="Norbu N."/>
            <person name="Novod N."/>
            <person name="O'Neill B."/>
            <person name="Osman S."/>
            <person name="Markiewicz E."/>
            <person name="Oyono O.L."/>
            <person name="Patti C."/>
            <person name="Phunkhang P."/>
            <person name="Pierre F."/>
            <person name="Priest M."/>
            <person name="Raghuraman S."/>
            <person name="Rege F."/>
            <person name="Reyes R."/>
            <person name="Rise C."/>
            <person name="Rogov P."/>
            <person name="Ross K."/>
            <person name="Ryan E."/>
            <person name="Settipalli S."/>
            <person name="Shea T."/>
            <person name="Sherpa N."/>
            <person name="Shi L."/>
            <person name="Shih D."/>
            <person name="Sparrow T."/>
            <person name="Spaulding J."/>
            <person name="Stalker J."/>
            <person name="Stange-Thomann N."/>
            <person name="Stavropoulos S."/>
            <person name="Stone C."/>
            <person name="Strader C."/>
            <person name="Tesfaye S."/>
            <person name="Thomson T."/>
            <person name="Thoulutsang Y."/>
            <person name="Thoulutsang D."/>
            <person name="Topham K."/>
            <person name="Topping I."/>
            <person name="Tsamla T."/>
            <person name="Vassiliev H."/>
            <person name="Vo A."/>
            <person name="Wangchuk T."/>
            <person name="Wangdi T."/>
            <person name="Weiand M."/>
            <person name="Wilkinson J."/>
            <person name="Wilson A."/>
            <person name="Yadav S."/>
            <person name="Young G."/>
            <person name="Yu Q."/>
            <person name="Zembek L."/>
            <person name="Zhong D."/>
            <person name="Zimmer A."/>
            <person name="Zwirko Z."/>
            <person name="Jaffe D.B."/>
            <person name="Alvarez P."/>
            <person name="Brockman W."/>
            <person name="Butler J."/>
            <person name="Chin C."/>
            <person name="Gnerre S."/>
            <person name="Grabherr M."/>
            <person name="Kleber M."/>
            <person name="Mauceli E."/>
            <person name="MacCallum I."/>
        </authorList>
    </citation>
    <scope>NUCLEOTIDE SEQUENCE [LARGE SCALE GENOMIC DNA]</scope>
    <source>
        <strain evidence="3">Rob3c / Tucson 14021-0248.25</strain>
    </source>
</reference>
<evidence type="ECO:0000313" key="3">
    <source>
        <dbReference type="Proteomes" id="UP000001292"/>
    </source>
</evidence>
<dbReference type="HOGENOM" id="CLU_2690471_0_0_1"/>
<feature type="compositionally biased region" description="Basic residues" evidence="1">
    <location>
        <begin position="1"/>
        <end position="10"/>
    </location>
</feature>
<dbReference type="OMA" id="KQHRTGQ"/>